<evidence type="ECO:0000256" key="2">
    <source>
        <dbReference type="ARBA" id="ARBA00009743"/>
    </source>
</evidence>
<dbReference type="Proteomes" id="UP001217089">
    <property type="component" value="Unassembled WGS sequence"/>
</dbReference>
<dbReference type="Pfam" id="PF17801">
    <property type="entry name" value="Melibiase_C"/>
    <property type="match status" value="1"/>
</dbReference>
<name>A0ABQ9E3K5_TEGGR</name>
<comment type="catalytic activity">
    <reaction evidence="1">
        <text>Hydrolysis of terminal, non-reducing alpha-D-galactose residues in alpha-D-galactosides, including galactose oligosaccharides, galactomannans and galactolipids.</text>
        <dbReference type="EC" id="3.2.1.22"/>
    </reaction>
</comment>
<dbReference type="InterPro" id="IPR013785">
    <property type="entry name" value="Aldolase_TIM"/>
</dbReference>
<keyword evidence="10" id="KW-1185">Reference proteome</keyword>
<dbReference type="SUPFAM" id="SSF51445">
    <property type="entry name" value="(Trans)glycosidases"/>
    <property type="match status" value="1"/>
</dbReference>
<dbReference type="EC" id="3.2.1.22" evidence="3"/>
<evidence type="ECO:0000256" key="3">
    <source>
        <dbReference type="ARBA" id="ARBA00012755"/>
    </source>
</evidence>
<evidence type="ECO:0000256" key="7">
    <source>
        <dbReference type="SAM" id="SignalP"/>
    </source>
</evidence>
<protein>
    <recommendedName>
        <fullName evidence="3">alpha-galactosidase</fullName>
        <ecNumber evidence="3">3.2.1.22</ecNumber>
    </recommendedName>
</protein>
<evidence type="ECO:0000256" key="5">
    <source>
        <dbReference type="ARBA" id="ARBA00022801"/>
    </source>
</evidence>
<evidence type="ECO:0000256" key="4">
    <source>
        <dbReference type="ARBA" id="ARBA00022729"/>
    </source>
</evidence>
<keyword evidence="4 7" id="KW-0732">Signal</keyword>
<accession>A0ABQ9E3K5</accession>
<organism evidence="9 10">
    <name type="scientific">Tegillarca granosa</name>
    <name type="common">Malaysian cockle</name>
    <name type="synonym">Anadara granosa</name>
    <dbReference type="NCBI Taxonomy" id="220873"/>
    <lineage>
        <taxon>Eukaryota</taxon>
        <taxon>Metazoa</taxon>
        <taxon>Spiralia</taxon>
        <taxon>Lophotrochozoa</taxon>
        <taxon>Mollusca</taxon>
        <taxon>Bivalvia</taxon>
        <taxon>Autobranchia</taxon>
        <taxon>Pteriomorphia</taxon>
        <taxon>Arcoida</taxon>
        <taxon>Arcoidea</taxon>
        <taxon>Arcidae</taxon>
        <taxon>Tegillarca</taxon>
    </lineage>
</organism>
<comment type="caution">
    <text evidence="9">The sequence shown here is derived from an EMBL/GenBank/DDBJ whole genome shotgun (WGS) entry which is preliminary data.</text>
</comment>
<evidence type="ECO:0000313" key="10">
    <source>
        <dbReference type="Proteomes" id="UP001217089"/>
    </source>
</evidence>
<dbReference type="InterPro" id="IPR041233">
    <property type="entry name" value="Melibiase_C"/>
</dbReference>
<keyword evidence="6" id="KW-0326">Glycosidase</keyword>
<dbReference type="PANTHER" id="PTHR11452:SF83">
    <property type="entry name" value="ALPHA-GALACTOSIDASE"/>
    <property type="match status" value="1"/>
</dbReference>
<dbReference type="SUPFAM" id="SSF51011">
    <property type="entry name" value="Glycosyl hydrolase domain"/>
    <property type="match status" value="1"/>
</dbReference>
<feature type="chain" id="PRO_5046226415" description="alpha-galactosidase" evidence="7">
    <location>
        <begin position="20"/>
        <end position="242"/>
    </location>
</feature>
<gene>
    <name evidence="9" type="ORF">KUTeg_024698</name>
</gene>
<dbReference type="Gene3D" id="3.20.20.70">
    <property type="entry name" value="Aldolase class I"/>
    <property type="match status" value="2"/>
</dbReference>
<sequence length="242" mass="27303">MSWKLAVLVLLLNVVIIRTLDNGLARTPPMGWMQWQRFRCNIDCVNDPHYCVRFYVAGYSVMGSFLNKTGRPILYACSWPVCMGKNLIIGDYGLSETQQKVQMGMWAMMASPLFMSVDLRNIDPRAKKLLLNKQVLAINQDPLGKQGMRVWIDTTGTLEYWTRPLMSNGSYAIAILNTSDYGMSRHINCTLKDFKLPSANSYLITDIFGGENLGKFGLSDRIVLQLHPTDIFLATAVPMSFS</sequence>
<feature type="domain" description="Alpha galactosidase C-terminal" evidence="8">
    <location>
        <begin position="155"/>
        <end position="215"/>
    </location>
</feature>
<feature type="signal peptide" evidence="7">
    <location>
        <begin position="1"/>
        <end position="19"/>
    </location>
</feature>
<dbReference type="EMBL" id="JARBDR010000923">
    <property type="protein sequence ID" value="KAJ8298167.1"/>
    <property type="molecule type" value="Genomic_DNA"/>
</dbReference>
<evidence type="ECO:0000313" key="9">
    <source>
        <dbReference type="EMBL" id="KAJ8298167.1"/>
    </source>
</evidence>
<evidence type="ECO:0000256" key="1">
    <source>
        <dbReference type="ARBA" id="ARBA00001255"/>
    </source>
</evidence>
<dbReference type="InterPro" id="IPR013780">
    <property type="entry name" value="Glyco_hydro_b"/>
</dbReference>
<evidence type="ECO:0000256" key="6">
    <source>
        <dbReference type="ARBA" id="ARBA00023295"/>
    </source>
</evidence>
<reference evidence="9 10" key="1">
    <citation type="submission" date="2022-12" db="EMBL/GenBank/DDBJ databases">
        <title>Chromosome-level genome of Tegillarca granosa.</title>
        <authorList>
            <person name="Kim J."/>
        </authorList>
    </citation>
    <scope>NUCLEOTIDE SEQUENCE [LARGE SCALE GENOMIC DNA]</scope>
    <source>
        <strain evidence="9">Teg-2019</strain>
        <tissue evidence="9">Adductor muscle</tissue>
    </source>
</reference>
<dbReference type="Gene3D" id="2.60.40.1180">
    <property type="entry name" value="Golgi alpha-mannosidase II"/>
    <property type="match status" value="1"/>
</dbReference>
<comment type="similarity">
    <text evidence="2">Belongs to the glycosyl hydrolase 27 family.</text>
</comment>
<dbReference type="PANTHER" id="PTHR11452">
    <property type="entry name" value="ALPHA-GALACTOSIDASE/ALPHA-N-ACETYLGALACTOSAMINIDASE"/>
    <property type="match status" value="1"/>
</dbReference>
<dbReference type="InterPro" id="IPR017853">
    <property type="entry name" value="GH"/>
</dbReference>
<evidence type="ECO:0000259" key="8">
    <source>
        <dbReference type="Pfam" id="PF17801"/>
    </source>
</evidence>
<dbReference type="Pfam" id="PF16499">
    <property type="entry name" value="Melibiase_2"/>
    <property type="match status" value="3"/>
</dbReference>
<dbReference type="InterPro" id="IPR002241">
    <property type="entry name" value="Glyco_hydro_27"/>
</dbReference>
<keyword evidence="5" id="KW-0378">Hydrolase</keyword>
<proteinExistence type="inferred from homology"/>